<gene>
    <name evidence="1" type="ORF">C4F51_03875</name>
</gene>
<dbReference type="RefSeq" id="WP_193907310.1">
    <property type="nucleotide sequence ID" value="NZ_PRDL01000001.1"/>
</dbReference>
<keyword evidence="2" id="KW-1185">Reference proteome</keyword>
<dbReference type="EMBL" id="PRDL01000001">
    <property type="protein sequence ID" value="MBE8716323.1"/>
    <property type="molecule type" value="Genomic_DNA"/>
</dbReference>
<evidence type="ECO:0000313" key="2">
    <source>
        <dbReference type="Proteomes" id="UP000652567"/>
    </source>
</evidence>
<evidence type="ECO:0000313" key="1">
    <source>
        <dbReference type="EMBL" id="MBE8716323.1"/>
    </source>
</evidence>
<dbReference type="Proteomes" id="UP000652567">
    <property type="component" value="Unassembled WGS sequence"/>
</dbReference>
<sequence>MYFVESQGADLLNEAIVLRVISGAGIDSQCLGSLLEASKHRQIMMIKTQKDEPLASLAFAKISKYTLRLFAANPVHKLQAYEYNEGKILYILDGFFRKGSFKNSLRLLLPQLKRYRLIAYVKNGKLKVFYNKGGCIFRVSI</sequence>
<reference evidence="1" key="1">
    <citation type="submission" date="2018-07" db="EMBL/GenBank/DDBJ databases">
        <title>Genome assembly of strain Ka43.</title>
        <authorList>
            <person name="Kukolya J."/>
            <person name="Nagy I."/>
            <person name="Horvath B."/>
            <person name="Toth A."/>
        </authorList>
    </citation>
    <scope>NUCLEOTIDE SEQUENCE</scope>
    <source>
        <strain evidence="1">KB43</strain>
    </source>
</reference>
<proteinExistence type="predicted"/>
<protein>
    <submittedName>
        <fullName evidence="1">Uncharacterized protein</fullName>
    </submittedName>
</protein>
<dbReference type="AlphaFoldDB" id="A0A928YUR7"/>
<name>A0A928YUR7_9GAMM</name>
<accession>A0A928YUR7</accession>
<organism evidence="1 2">
    <name type="scientific">Cellvibrio polysaccharolyticus</name>
    <dbReference type="NCBI Taxonomy" id="2082724"/>
    <lineage>
        <taxon>Bacteria</taxon>
        <taxon>Pseudomonadati</taxon>
        <taxon>Pseudomonadota</taxon>
        <taxon>Gammaproteobacteria</taxon>
        <taxon>Cellvibrionales</taxon>
        <taxon>Cellvibrionaceae</taxon>
        <taxon>Cellvibrio</taxon>
    </lineage>
</organism>
<comment type="caution">
    <text evidence="1">The sequence shown here is derived from an EMBL/GenBank/DDBJ whole genome shotgun (WGS) entry which is preliminary data.</text>
</comment>